<organism evidence="1">
    <name type="scientific">Mesocestoides corti</name>
    <name type="common">Flatworm</name>
    <dbReference type="NCBI Taxonomy" id="53468"/>
    <lineage>
        <taxon>Eukaryota</taxon>
        <taxon>Metazoa</taxon>
        <taxon>Spiralia</taxon>
        <taxon>Lophotrochozoa</taxon>
        <taxon>Platyhelminthes</taxon>
        <taxon>Cestoda</taxon>
        <taxon>Eucestoda</taxon>
        <taxon>Cyclophyllidea</taxon>
        <taxon>Mesocestoididae</taxon>
        <taxon>Mesocestoides</taxon>
    </lineage>
</organism>
<protein>
    <submittedName>
        <fullName evidence="1">Uncharacterized protein</fullName>
    </submittedName>
</protein>
<accession>A0A5K3G1X4</accession>
<proteinExistence type="predicted"/>
<reference evidence="1" key="1">
    <citation type="submission" date="2019-11" db="UniProtKB">
        <authorList>
            <consortium name="WormBaseParasite"/>
        </authorList>
    </citation>
    <scope>IDENTIFICATION</scope>
</reference>
<evidence type="ECO:0000313" key="1">
    <source>
        <dbReference type="WBParaSite" id="MCU_014145-RA"/>
    </source>
</evidence>
<sequence>MPQPILCLSAFQWHARKISSQPEKDTNKRRGQRRGLGWKANDLWLWLGIGQ</sequence>
<name>A0A5K3G1X4_MESCO</name>
<dbReference type="AlphaFoldDB" id="A0A5K3G1X4"/>
<dbReference type="WBParaSite" id="MCU_014145-RA">
    <property type="protein sequence ID" value="MCU_014145-RA"/>
    <property type="gene ID" value="MCU_014145"/>
</dbReference>